<dbReference type="Gene3D" id="3.40.50.1000">
    <property type="entry name" value="HAD superfamily/HAD-like"/>
    <property type="match status" value="1"/>
</dbReference>
<dbReference type="Pfam" id="PF00702">
    <property type="entry name" value="Hydrolase"/>
    <property type="match status" value="1"/>
</dbReference>
<dbReference type="EMBL" id="PQAP01000049">
    <property type="protein sequence ID" value="PWB73699.1"/>
    <property type="molecule type" value="Genomic_DNA"/>
</dbReference>
<dbReference type="InterPro" id="IPR023298">
    <property type="entry name" value="ATPase_P-typ_TM_dom_sf"/>
</dbReference>
<feature type="transmembrane region" description="Helical" evidence="8">
    <location>
        <begin position="70"/>
        <end position="86"/>
    </location>
</feature>
<feature type="transmembrane region" description="Helical" evidence="8">
    <location>
        <begin position="715"/>
        <end position="742"/>
    </location>
</feature>
<dbReference type="PRINTS" id="PR00119">
    <property type="entry name" value="CATATPASE"/>
</dbReference>
<evidence type="ECO:0000256" key="7">
    <source>
        <dbReference type="ARBA" id="ARBA00023136"/>
    </source>
</evidence>
<reference evidence="10 11" key="1">
    <citation type="journal article" date="2018" name="ISME J.">
        <title>A methanotrophic archaeon couples anaerobic oxidation of methane to Fe(III) reduction.</title>
        <authorList>
            <person name="Cai C."/>
            <person name="Leu A.O."/>
            <person name="Xie G.J."/>
            <person name="Guo J."/>
            <person name="Feng Y."/>
            <person name="Zhao J.X."/>
            <person name="Tyson G.W."/>
            <person name="Yuan Z."/>
            <person name="Hu S."/>
        </authorList>
    </citation>
    <scope>NUCLEOTIDE SEQUENCE [LARGE SCALE GENOMIC DNA]</scope>
    <source>
        <strain evidence="10">FeB_12</strain>
    </source>
</reference>
<dbReference type="PRINTS" id="PR00120">
    <property type="entry name" value="HATPASE"/>
</dbReference>
<dbReference type="InterPro" id="IPR044492">
    <property type="entry name" value="P_typ_ATPase_HD_dom"/>
</dbReference>
<evidence type="ECO:0000313" key="11">
    <source>
        <dbReference type="Proteomes" id="UP000250918"/>
    </source>
</evidence>
<dbReference type="SMART" id="SM00831">
    <property type="entry name" value="Cation_ATPase_N"/>
    <property type="match status" value="1"/>
</dbReference>
<dbReference type="InterPro" id="IPR023299">
    <property type="entry name" value="ATPase_P-typ_cyto_dom_N"/>
</dbReference>
<dbReference type="GO" id="GO:0016020">
    <property type="term" value="C:membrane"/>
    <property type="evidence" value="ECO:0007669"/>
    <property type="project" value="UniProtKB-SubCell"/>
</dbReference>
<keyword evidence="4" id="KW-0067">ATP-binding</keyword>
<keyword evidence="3" id="KW-0547">Nucleotide-binding</keyword>
<evidence type="ECO:0000256" key="5">
    <source>
        <dbReference type="ARBA" id="ARBA00022967"/>
    </source>
</evidence>
<dbReference type="InterPro" id="IPR018303">
    <property type="entry name" value="ATPase_P-typ_P_site"/>
</dbReference>
<feature type="transmembrane region" description="Helical" evidence="8">
    <location>
        <begin position="647"/>
        <end position="667"/>
    </location>
</feature>
<dbReference type="Gene3D" id="3.40.1110.10">
    <property type="entry name" value="Calcium-transporting ATPase, cytoplasmic domain N"/>
    <property type="match status" value="1"/>
</dbReference>
<dbReference type="Gene3D" id="2.70.150.10">
    <property type="entry name" value="Calcium-transporting ATPase, cytoplasmic transduction domain A"/>
    <property type="match status" value="1"/>
</dbReference>
<dbReference type="Pfam" id="PF00690">
    <property type="entry name" value="Cation_ATPase_N"/>
    <property type="match status" value="1"/>
</dbReference>
<evidence type="ECO:0000256" key="1">
    <source>
        <dbReference type="ARBA" id="ARBA00004141"/>
    </source>
</evidence>
<dbReference type="Proteomes" id="UP000250918">
    <property type="component" value="Unassembled WGS sequence"/>
</dbReference>
<dbReference type="SFLD" id="SFLDS00003">
    <property type="entry name" value="Haloacid_Dehalogenase"/>
    <property type="match status" value="1"/>
</dbReference>
<comment type="caution">
    <text evidence="10">The sequence shown here is derived from an EMBL/GenBank/DDBJ whole genome shotgun (WGS) entry which is preliminary data.</text>
</comment>
<gene>
    <name evidence="10" type="ORF">C3F09_04920</name>
</gene>
<dbReference type="GO" id="GO:0005524">
    <property type="term" value="F:ATP binding"/>
    <property type="evidence" value="ECO:0007669"/>
    <property type="project" value="UniProtKB-KW"/>
</dbReference>
<feature type="transmembrane region" description="Helical" evidence="8">
    <location>
        <begin position="38"/>
        <end position="64"/>
    </location>
</feature>
<dbReference type="SUPFAM" id="SSF81653">
    <property type="entry name" value="Calcium ATPase, transduction domain A"/>
    <property type="match status" value="1"/>
</dbReference>
<evidence type="ECO:0000259" key="9">
    <source>
        <dbReference type="SMART" id="SM00831"/>
    </source>
</evidence>
<dbReference type="NCBIfam" id="TIGR01494">
    <property type="entry name" value="ATPase_P-type"/>
    <property type="match status" value="2"/>
</dbReference>
<feature type="transmembrane region" description="Helical" evidence="8">
    <location>
        <begin position="673"/>
        <end position="694"/>
    </location>
</feature>
<evidence type="ECO:0000256" key="3">
    <source>
        <dbReference type="ARBA" id="ARBA00022741"/>
    </source>
</evidence>
<evidence type="ECO:0000256" key="6">
    <source>
        <dbReference type="ARBA" id="ARBA00022989"/>
    </source>
</evidence>
<evidence type="ECO:0000256" key="4">
    <source>
        <dbReference type="ARBA" id="ARBA00022840"/>
    </source>
</evidence>
<sequence>MTTHIDLSTIKGLSDAEAYERLLVDGYNELPSSRKRSVFAIALGVVREPMFLLLVACGSLYLILGDFQEASMLLGFVVVVMGITLYQERKSERALEALRDLASPRASVIRGGEQKRIAGRDVVVDDIVVLHEGDRVPADATLMSCINLSADESLLTGESVAVRKSVWDGKSETVQPGGDDLPYVFSGTMIVQGQGIARVHATGVRTEIGKIGKALQTVEMESTPLQKETGRLVRNLAIVGVSLCVLVVVVYGLTRHDWLNGFLAGITLAMATLPEEFPVVLTIFLALGAWRLSQKQVLTRHVPAVETLGSATVLCVDKTGTLTQNRMTVKKIVVDGTVLEVENPTVADLPEAFHEIVEFSILASKRDPFDPMERAFKQLGDTYLADTEHLHADWHLVQEYPLSKELLALSHVWQSPGGNEFIIAAKGAPEAIFDLCHLDEVRARDLEGTVTRMASEGLRVLGVARAGFSSQSLPEIQHDFAFSFLGLVGLADPIRATVPSAIKECYAAGIRVIMITGDYPGTAKSIGREIGLSSDDNVITGPELERMTDKELQVRIRDVDIFARVVPEQKLRLVNALKANGEVVAMTGDGVNDAPALKSAHIGIAMGGRGTDVARESSSLVLLDDDFSSIVGAVRLGRRIFDNIKKAMAYIVSVHVPIAGMSFIPVVMQWPLVLLPMHIVFLELIIDPACSVVFEAEGEEANVMRRPPRVPNEPLFGKNIIWISLLQGISALAVVLAVFLTARYMGQSEEGARTFAVVTLIFSNLALILTNRSWTRTVWEMLRSRNAALLWVLGGTIAFVFLILYMPFLRSLFRFSVLHPVDLLLCVLAAAVSILWFEALKLIGRRRVASAQ</sequence>
<name>A0A855X7H7_9BACT</name>
<feature type="transmembrane region" description="Helical" evidence="8">
    <location>
        <begin position="786"/>
        <end position="805"/>
    </location>
</feature>
<dbReference type="SFLD" id="SFLDF00027">
    <property type="entry name" value="p-type_atpase"/>
    <property type="match status" value="1"/>
</dbReference>
<dbReference type="SUPFAM" id="SSF56784">
    <property type="entry name" value="HAD-like"/>
    <property type="match status" value="1"/>
</dbReference>
<keyword evidence="5" id="KW-1278">Translocase</keyword>
<dbReference type="Gene3D" id="1.20.1110.10">
    <property type="entry name" value="Calcium-transporting ATPase, transmembrane domain"/>
    <property type="match status" value="2"/>
</dbReference>
<proteinExistence type="predicted"/>
<keyword evidence="6 8" id="KW-1133">Transmembrane helix</keyword>
<feature type="transmembrane region" description="Helical" evidence="8">
    <location>
        <begin position="236"/>
        <end position="254"/>
    </location>
</feature>
<organism evidence="10 11">
    <name type="scientific">candidate division GN15 bacterium</name>
    <dbReference type="NCBI Taxonomy" id="2072418"/>
    <lineage>
        <taxon>Bacteria</taxon>
        <taxon>candidate division GN15</taxon>
    </lineage>
</organism>
<feature type="transmembrane region" description="Helical" evidence="8">
    <location>
        <begin position="266"/>
        <end position="290"/>
    </location>
</feature>
<dbReference type="GO" id="GO:0016887">
    <property type="term" value="F:ATP hydrolysis activity"/>
    <property type="evidence" value="ECO:0007669"/>
    <property type="project" value="InterPro"/>
</dbReference>
<dbReference type="InterPro" id="IPR008250">
    <property type="entry name" value="ATPase_P-typ_transduc_dom_A_sf"/>
</dbReference>
<dbReference type="InterPro" id="IPR004014">
    <property type="entry name" value="ATPase_P-typ_cation-transptr_N"/>
</dbReference>
<evidence type="ECO:0000256" key="8">
    <source>
        <dbReference type="SAM" id="Phobius"/>
    </source>
</evidence>
<dbReference type="AlphaFoldDB" id="A0A855X7H7"/>
<dbReference type="InterPro" id="IPR023214">
    <property type="entry name" value="HAD_sf"/>
</dbReference>
<dbReference type="PROSITE" id="PS00154">
    <property type="entry name" value="ATPASE_E1_E2"/>
    <property type="match status" value="1"/>
</dbReference>
<keyword evidence="2 8" id="KW-0812">Transmembrane</keyword>
<dbReference type="InterPro" id="IPR006068">
    <property type="entry name" value="ATPase_P-typ_cation-transptr_C"/>
</dbReference>
<dbReference type="InterPro" id="IPR036412">
    <property type="entry name" value="HAD-like_sf"/>
</dbReference>
<comment type="subcellular location">
    <subcellularLocation>
        <location evidence="1">Membrane</location>
        <topology evidence="1">Multi-pass membrane protein</topology>
    </subcellularLocation>
</comment>
<dbReference type="InterPro" id="IPR001757">
    <property type="entry name" value="P_typ_ATPase"/>
</dbReference>
<dbReference type="FunFam" id="3.40.50.1000:FF:000083">
    <property type="entry name" value="Sodium/potassium-transporting ATPase subunit alpha"/>
    <property type="match status" value="1"/>
</dbReference>
<feature type="domain" description="Cation-transporting P-type ATPase N-terminal" evidence="9">
    <location>
        <begin position="1"/>
        <end position="66"/>
    </location>
</feature>
<accession>A0A855X7H7</accession>
<evidence type="ECO:0000313" key="10">
    <source>
        <dbReference type="EMBL" id="PWB73699.1"/>
    </source>
</evidence>
<dbReference type="PANTHER" id="PTHR42861">
    <property type="entry name" value="CALCIUM-TRANSPORTING ATPASE"/>
    <property type="match status" value="1"/>
</dbReference>
<dbReference type="Pfam" id="PF00122">
    <property type="entry name" value="E1-E2_ATPase"/>
    <property type="match status" value="1"/>
</dbReference>
<dbReference type="Pfam" id="PF00689">
    <property type="entry name" value="Cation_ATPase_C"/>
    <property type="match status" value="1"/>
</dbReference>
<feature type="transmembrane region" description="Helical" evidence="8">
    <location>
        <begin position="754"/>
        <end position="774"/>
    </location>
</feature>
<dbReference type="SUPFAM" id="SSF81665">
    <property type="entry name" value="Calcium ATPase, transmembrane domain M"/>
    <property type="match status" value="1"/>
</dbReference>
<protein>
    <submittedName>
        <fullName evidence="10">ATPase</fullName>
    </submittedName>
</protein>
<dbReference type="SFLD" id="SFLDG00002">
    <property type="entry name" value="C1.7:_P-type_atpase_like"/>
    <property type="match status" value="1"/>
</dbReference>
<dbReference type="InterPro" id="IPR059000">
    <property type="entry name" value="ATPase_P-type_domA"/>
</dbReference>
<keyword evidence="7 8" id="KW-0472">Membrane</keyword>
<feature type="transmembrane region" description="Helical" evidence="8">
    <location>
        <begin position="817"/>
        <end position="837"/>
    </location>
</feature>
<evidence type="ECO:0000256" key="2">
    <source>
        <dbReference type="ARBA" id="ARBA00022692"/>
    </source>
</evidence>